<sequence length="753" mass="83735">MESEIKQFKEPDERFSTVHIDLIGPFPPSNEYVYCLTCIDRFTGWIEAIPIRNETAETVARAFYEGWITRFGVPYEVITDQGRQFTSELFKTLATLCGVKLKHTTAYHPQSNGKIERFHRTLKAAIRAHNSNKWTESIPTVLLGLRAALRKDSDYSLTQMVYGKAIKLPGEFFDAPKISTTPETFLHKLQKQMESLKPKLTRHNTSPKIFVFKDLETCSHVFLKTCRTQTSLHKEEEDIATTPGVAGDPRLAPPGEDKEPSASAAPKMSRSGRRIRTPVRFRDKVECYPAIMGKEKSHINIVVIGHVDSGKSTSTGHLIYKCGGIDKRTIEKFEKEAQEMGKGSFKYAWVLDKLKAERERGITIDITLWKFETAKYYATVIDAPGHRDFIKNMITGTSQADCAVLIVAAGTGEFEAGISKNGQTREHALLAYTLGVRQMIVGVNKMDSTEPPYSESRFEEIKKEVSAYIKKIGYNPIQVPFVPISGFHGDNMIEPSSNMSWYKGWSIERKSGKADGKTLLNALDAMEPPSRPVDKSLRLPLQDVYKIGGIGTVPVGRVETGILKPGTVVTFAPANITTEVKSVEMHHEALTEACPGDNVGFNVKNVSVKELRRGYVAGDSKDNPPKATEEFTAQVIVLNHPGQISNGYTPVLDCHTAHIACKFREIKEKIDRRSGKKLEDLPKSIKSGDAAIVDLIPTKPMCVESFTNYPPLGRFAVRDMRQTVAVGVIKSVKPKDPSGGKVTKAAEKAQKKK</sequence>
<evidence type="ECO:0000259" key="10">
    <source>
        <dbReference type="PROSITE" id="PS51722"/>
    </source>
</evidence>
<dbReference type="EMBL" id="CP092863">
    <property type="protein sequence ID" value="UYV61572.1"/>
    <property type="molecule type" value="Genomic_DNA"/>
</dbReference>
<evidence type="ECO:0000256" key="4">
    <source>
        <dbReference type="ARBA" id="ARBA00022741"/>
    </source>
</evidence>
<dbReference type="PANTHER" id="PTHR23115">
    <property type="entry name" value="TRANSLATION FACTOR"/>
    <property type="match status" value="1"/>
</dbReference>
<dbReference type="InterPro" id="IPR009001">
    <property type="entry name" value="Transl_elong_EF1A/Init_IF2_C"/>
</dbReference>
<dbReference type="CDD" id="cd01883">
    <property type="entry name" value="EF1_alpha"/>
    <property type="match status" value="1"/>
</dbReference>
<keyword evidence="3" id="KW-0597">Phosphoprotein</keyword>
<proteinExistence type="inferred from homology"/>
<name>A0ABY6JY17_9ARAC</name>
<feature type="domain" description="Tr-type G" evidence="10">
    <location>
        <begin position="296"/>
        <end position="533"/>
    </location>
</feature>
<evidence type="ECO:0000256" key="2">
    <source>
        <dbReference type="ARBA" id="ARBA00007249"/>
    </source>
</evidence>
<dbReference type="Proteomes" id="UP001235939">
    <property type="component" value="Chromosome 01"/>
</dbReference>
<dbReference type="InterPro" id="IPR009000">
    <property type="entry name" value="Transl_B-barrel_sf"/>
</dbReference>
<comment type="function">
    <text evidence="1">This protein promotes the GTP-dependent binding of aminoacyl-tRNA to the A-site of ribosomes during protein biosynthesis.</text>
</comment>
<dbReference type="Pfam" id="PF00665">
    <property type="entry name" value="rve"/>
    <property type="match status" value="1"/>
</dbReference>
<dbReference type="CDD" id="cd03705">
    <property type="entry name" value="EF1_alpha_III"/>
    <property type="match status" value="1"/>
</dbReference>
<feature type="domain" description="Integrase catalytic" evidence="9">
    <location>
        <begin position="7"/>
        <end position="177"/>
    </location>
</feature>
<evidence type="ECO:0000313" key="11">
    <source>
        <dbReference type="EMBL" id="UYV61572.1"/>
    </source>
</evidence>
<dbReference type="SUPFAM" id="SSF50465">
    <property type="entry name" value="EF-Tu/eEF-1alpha/eIF2-gamma C-terminal domain"/>
    <property type="match status" value="1"/>
</dbReference>
<protein>
    <submittedName>
        <fullName evidence="11">EEF1A1</fullName>
    </submittedName>
</protein>
<dbReference type="PROSITE" id="PS51722">
    <property type="entry name" value="G_TR_2"/>
    <property type="match status" value="1"/>
</dbReference>
<dbReference type="Pfam" id="PF00009">
    <property type="entry name" value="GTP_EFTU"/>
    <property type="match status" value="1"/>
</dbReference>
<dbReference type="HAMAP" id="MF_00118_A">
    <property type="entry name" value="EF_Tu_A"/>
    <property type="match status" value="1"/>
</dbReference>
<evidence type="ECO:0000256" key="7">
    <source>
        <dbReference type="ARBA" id="ARBA00023134"/>
    </source>
</evidence>
<dbReference type="InterPro" id="IPR027417">
    <property type="entry name" value="P-loop_NTPase"/>
</dbReference>
<dbReference type="InterPro" id="IPR036397">
    <property type="entry name" value="RNaseH_sf"/>
</dbReference>
<dbReference type="InterPro" id="IPR012337">
    <property type="entry name" value="RNaseH-like_sf"/>
</dbReference>
<dbReference type="InterPro" id="IPR004539">
    <property type="entry name" value="Transl_elong_EF1A_euk/arc"/>
</dbReference>
<dbReference type="InterPro" id="IPR031157">
    <property type="entry name" value="G_TR_CS"/>
</dbReference>
<dbReference type="NCBIfam" id="TIGR00483">
    <property type="entry name" value="EF-1_alpha"/>
    <property type="match status" value="1"/>
</dbReference>
<dbReference type="Gene3D" id="3.30.420.10">
    <property type="entry name" value="Ribonuclease H-like superfamily/Ribonuclease H"/>
    <property type="match status" value="1"/>
</dbReference>
<dbReference type="Pfam" id="PF22594">
    <property type="entry name" value="GTP-eEF1A_C"/>
    <property type="match status" value="1"/>
</dbReference>
<evidence type="ECO:0000256" key="1">
    <source>
        <dbReference type="ARBA" id="ARBA00003982"/>
    </source>
</evidence>
<reference evidence="11 12" key="1">
    <citation type="submission" date="2022-01" db="EMBL/GenBank/DDBJ databases">
        <title>A chromosomal length assembly of Cordylochernes scorpioides.</title>
        <authorList>
            <person name="Zeh D."/>
            <person name="Zeh J."/>
        </authorList>
    </citation>
    <scope>NUCLEOTIDE SEQUENCE [LARGE SCALE GENOMIC DNA]</scope>
    <source>
        <strain evidence="11">IN4F17</strain>
        <tissue evidence="11">Whole Body</tissue>
    </source>
</reference>
<comment type="similarity">
    <text evidence="2">Belongs to the TRAFAC class translation factor GTPase superfamily. Classic translation factor GTPase family. EF-Tu/EF-1A subfamily.</text>
</comment>
<keyword evidence="5" id="KW-0251">Elongation factor</keyword>
<evidence type="ECO:0000256" key="5">
    <source>
        <dbReference type="ARBA" id="ARBA00022768"/>
    </source>
</evidence>
<keyword evidence="4" id="KW-0547">Nucleotide-binding</keyword>
<gene>
    <name evidence="11" type="ORF">LAZ67_1005339</name>
</gene>
<dbReference type="InterPro" id="IPR054696">
    <property type="entry name" value="GTP-eEF1A_C"/>
</dbReference>
<dbReference type="InterPro" id="IPR004161">
    <property type="entry name" value="EFTu-like_2"/>
</dbReference>
<dbReference type="PRINTS" id="PR00315">
    <property type="entry name" value="ELONGATNFCT"/>
</dbReference>
<keyword evidence="7" id="KW-0342">GTP-binding</keyword>
<accession>A0ABY6JY17</accession>
<dbReference type="InterPro" id="IPR000795">
    <property type="entry name" value="T_Tr_GTP-bd_dom"/>
</dbReference>
<dbReference type="Gene3D" id="3.40.50.300">
    <property type="entry name" value="P-loop containing nucleotide triphosphate hydrolases"/>
    <property type="match status" value="1"/>
</dbReference>
<evidence type="ECO:0000256" key="3">
    <source>
        <dbReference type="ARBA" id="ARBA00022553"/>
    </source>
</evidence>
<keyword evidence="12" id="KW-1185">Reference proteome</keyword>
<dbReference type="PROSITE" id="PS50994">
    <property type="entry name" value="INTEGRASE"/>
    <property type="match status" value="1"/>
</dbReference>
<dbReference type="SUPFAM" id="SSF53098">
    <property type="entry name" value="Ribonuclease H-like"/>
    <property type="match status" value="1"/>
</dbReference>
<dbReference type="SUPFAM" id="SSF52540">
    <property type="entry name" value="P-loop containing nucleoside triphosphate hydrolases"/>
    <property type="match status" value="1"/>
</dbReference>
<dbReference type="PROSITE" id="PS00301">
    <property type="entry name" value="G_TR_1"/>
    <property type="match status" value="1"/>
</dbReference>
<keyword evidence="6" id="KW-0648">Protein biosynthesis</keyword>
<evidence type="ECO:0000256" key="8">
    <source>
        <dbReference type="SAM" id="MobiDB-lite"/>
    </source>
</evidence>
<dbReference type="InterPro" id="IPR050100">
    <property type="entry name" value="TRAFAC_GTPase_members"/>
</dbReference>
<dbReference type="InterPro" id="IPR001584">
    <property type="entry name" value="Integrase_cat-core"/>
</dbReference>
<dbReference type="Gene3D" id="2.40.30.10">
    <property type="entry name" value="Translation factors"/>
    <property type="match status" value="2"/>
</dbReference>
<evidence type="ECO:0000256" key="6">
    <source>
        <dbReference type="ARBA" id="ARBA00022917"/>
    </source>
</evidence>
<dbReference type="Pfam" id="PF03144">
    <property type="entry name" value="GTP_EFTU_D2"/>
    <property type="match status" value="1"/>
</dbReference>
<feature type="region of interest" description="Disordered" evidence="8">
    <location>
        <begin position="234"/>
        <end position="275"/>
    </location>
</feature>
<evidence type="ECO:0000259" key="9">
    <source>
        <dbReference type="PROSITE" id="PS50994"/>
    </source>
</evidence>
<dbReference type="NCBIfam" id="NF008969">
    <property type="entry name" value="PRK12317.1"/>
    <property type="match status" value="1"/>
</dbReference>
<organism evidence="11 12">
    <name type="scientific">Cordylochernes scorpioides</name>
    <dbReference type="NCBI Taxonomy" id="51811"/>
    <lineage>
        <taxon>Eukaryota</taxon>
        <taxon>Metazoa</taxon>
        <taxon>Ecdysozoa</taxon>
        <taxon>Arthropoda</taxon>
        <taxon>Chelicerata</taxon>
        <taxon>Arachnida</taxon>
        <taxon>Pseudoscorpiones</taxon>
        <taxon>Cheliferoidea</taxon>
        <taxon>Chernetidae</taxon>
        <taxon>Cordylochernes</taxon>
    </lineage>
</organism>
<dbReference type="SUPFAM" id="SSF50447">
    <property type="entry name" value="Translation proteins"/>
    <property type="match status" value="1"/>
</dbReference>
<evidence type="ECO:0000313" key="12">
    <source>
        <dbReference type="Proteomes" id="UP001235939"/>
    </source>
</evidence>
<dbReference type="CDD" id="cd03693">
    <property type="entry name" value="EF1_alpha_II"/>
    <property type="match status" value="1"/>
</dbReference>